<dbReference type="EMBL" id="LODL01000021">
    <property type="protein sequence ID" value="KXB30107.1"/>
    <property type="molecule type" value="Genomic_DNA"/>
</dbReference>
<dbReference type="Gene3D" id="3.40.50.300">
    <property type="entry name" value="P-loop containing nucleotide triphosphate hydrolases"/>
    <property type="match status" value="1"/>
</dbReference>
<dbReference type="InterPro" id="IPR038726">
    <property type="entry name" value="PDDEXK_AddAB-type"/>
</dbReference>
<evidence type="ECO:0000313" key="3">
    <source>
        <dbReference type="Proteomes" id="UP000070186"/>
    </source>
</evidence>
<dbReference type="SUPFAM" id="SSF52540">
    <property type="entry name" value="P-loop containing nucleoside triphosphate hydrolases"/>
    <property type="match status" value="1"/>
</dbReference>
<dbReference type="RefSeq" id="WP_066883406.1">
    <property type="nucleotide sequence ID" value="NZ_LODL01000021.1"/>
</dbReference>
<dbReference type="Pfam" id="PF12705">
    <property type="entry name" value="PDDEXK_1"/>
    <property type="match status" value="1"/>
</dbReference>
<proteinExistence type="predicted"/>
<comment type="caution">
    <text evidence="2">The sequence shown here is derived from an EMBL/GenBank/DDBJ whole genome shotgun (WGS) entry which is preliminary data.</text>
</comment>
<organism evidence="2 3">
    <name type="scientific">Dechloromonas denitrificans</name>
    <dbReference type="NCBI Taxonomy" id="281362"/>
    <lineage>
        <taxon>Bacteria</taxon>
        <taxon>Pseudomonadati</taxon>
        <taxon>Pseudomonadota</taxon>
        <taxon>Betaproteobacteria</taxon>
        <taxon>Rhodocyclales</taxon>
        <taxon>Azonexaceae</taxon>
        <taxon>Dechloromonas</taxon>
    </lineage>
</organism>
<dbReference type="Gene3D" id="3.90.320.10">
    <property type="match status" value="1"/>
</dbReference>
<feature type="domain" description="PD-(D/E)XK endonuclease-like" evidence="1">
    <location>
        <begin position="613"/>
        <end position="879"/>
    </location>
</feature>
<dbReference type="STRING" id="281362.AT959_12075"/>
<dbReference type="NCBIfam" id="TIGR03623">
    <property type="entry name" value="probable DNA repair protein"/>
    <property type="match status" value="1"/>
</dbReference>
<dbReference type="InterPro" id="IPR027417">
    <property type="entry name" value="P-loop_NTPase"/>
</dbReference>
<dbReference type="InterPro" id="IPR011604">
    <property type="entry name" value="PDDEXK-like_dom_sf"/>
</dbReference>
<evidence type="ECO:0000313" key="2">
    <source>
        <dbReference type="EMBL" id="KXB30107.1"/>
    </source>
</evidence>
<keyword evidence="3" id="KW-1185">Reference proteome</keyword>
<dbReference type="AlphaFoldDB" id="A0A133XGN4"/>
<evidence type="ECO:0000259" key="1">
    <source>
        <dbReference type="Pfam" id="PF12705"/>
    </source>
</evidence>
<sequence>MSQSLFLCATTRLAQTLRGEVPGGQAVWRTRPALTLGQWLATLADEAQLTGIAELPVALDAFAERLLWEKVIAAALTEAAPLFDIQGMASSAAEAHALSQVWNVQPAESALSDEARLFIGWQAEFEKRCRAAGWIDAAGLQRRLIELIEAGHFTLPATISVVGYDRHTPLELRLLAALQARGVSLENGQKTAVDRRTEEIPLVGGQRRGLACADVEAECVAVAAWAAAQLRANPAARLGIVAPDLAGVRDRLEFQLDDALHPALIRPDAAEVQRSFNFSLGRALADLPLIRVALDLLALGSSRAKLEQSRFSALLLSSGWSASDAEADGRARLDVALRRDLPYFTTLPALIRLAGRLADNEPPLCPQTMAALEALLVAADSAPRKLLPGQWAGVFRQCLKAAGWPGDRELSSHEFQARLAFAEVLDGFGRFDGLLGAQAFAEAVHRLAQLCRQRIFQPETRGRPAIQVLGVLESAGLEFDALWVMGMNDDLWPPPPRPNPLLPAEALRAAGAAHASAEVELDFARRVHARLLLAAPSVTFSWAQADGNRVLRPSPLIAGIPASREPAGEVSSLARRLAGAAGTACEQLADAVAPPVAEGEKVSGGSWLLRAQAICPAWAYYQFRLGGEAMEKPVEGLDPAARGTLVHEALEAFWTAVRSSAALAALGEAGRRPAIATAVDQALQSFELDRRLTLPARFRALEAARLARLLEVWLQVESRREQPFDVLACEQAAEVEIEEIKVKMVVDRIDQLADGRQVIIDYKTGASIDTKNWAALRITEPQLPIYAALVNEDVAAVVFAKVLLDKPAFTGVADEKDILPGVQGIGDDKQKIFDPAEFPDWVAVITHWRERLHAVAREVRQGQAGVMFADEKALQYCEVLPLLRLPERRRLLAMALQPADG</sequence>
<dbReference type="InterPro" id="IPR019925">
    <property type="entry name" value="DNA_repair_protein_predicted"/>
</dbReference>
<accession>A0A133XGN4</accession>
<protein>
    <recommendedName>
        <fullName evidence="1">PD-(D/E)XK endonuclease-like domain-containing protein</fullName>
    </recommendedName>
</protein>
<gene>
    <name evidence="2" type="ORF">AT959_12075</name>
</gene>
<name>A0A133XGN4_9RHOO</name>
<dbReference type="Proteomes" id="UP000070186">
    <property type="component" value="Unassembled WGS sequence"/>
</dbReference>
<reference evidence="2 3" key="1">
    <citation type="submission" date="2015-12" db="EMBL/GenBank/DDBJ databases">
        <title>Nitrous oxide reduction kinetics distinguish bacteria harboring typical versus atypical NosZ.</title>
        <authorList>
            <person name="Yoon S."/>
            <person name="Nissen S."/>
            <person name="Park D."/>
            <person name="Sanford R.A."/>
            <person name="Loeffler F.E."/>
        </authorList>
    </citation>
    <scope>NUCLEOTIDE SEQUENCE [LARGE SCALE GENOMIC DNA]</scope>
    <source>
        <strain evidence="2 3">ATCC BAA-841</strain>
    </source>
</reference>